<dbReference type="EMBL" id="FOHU01000018">
    <property type="protein sequence ID" value="SET65997.1"/>
    <property type="molecule type" value="Genomic_DNA"/>
</dbReference>
<evidence type="ECO:0000313" key="6">
    <source>
        <dbReference type="Proteomes" id="UP000199568"/>
    </source>
</evidence>
<protein>
    <submittedName>
        <fullName evidence="5">Transcriptional regulator, GntR family</fullName>
    </submittedName>
</protein>
<dbReference type="GO" id="GO:0003677">
    <property type="term" value="F:DNA binding"/>
    <property type="evidence" value="ECO:0007669"/>
    <property type="project" value="UniProtKB-KW"/>
</dbReference>
<dbReference type="OrthoDB" id="9802328at2"/>
<keyword evidence="2" id="KW-0238">DNA-binding</keyword>
<keyword evidence="1" id="KW-0805">Transcription regulation</keyword>
<dbReference type="InterPro" id="IPR036388">
    <property type="entry name" value="WH-like_DNA-bd_sf"/>
</dbReference>
<sequence length="130" mass="15014">MFLHIQFESEVPIYQQIKNQIIRGIALGELKLGEDLPSVRQLASDIGINFHTVNKVYNQLKQEGWVVIHRKSGVMINPELKVEKTPEYIEGLEELLKTVTAEAYLRGVTKEEFIQWIENNYAGYPLREGE</sequence>
<keyword evidence="6" id="KW-1185">Reference proteome</keyword>
<dbReference type="Proteomes" id="UP000199568">
    <property type="component" value="Unassembled WGS sequence"/>
</dbReference>
<dbReference type="GO" id="GO:0003700">
    <property type="term" value="F:DNA-binding transcription factor activity"/>
    <property type="evidence" value="ECO:0007669"/>
    <property type="project" value="InterPro"/>
</dbReference>
<dbReference type="RefSeq" id="WP_090446072.1">
    <property type="nucleotide sequence ID" value="NZ_FOHU01000018.1"/>
</dbReference>
<dbReference type="STRING" id="426128.SAMN05660297_03066"/>
<gene>
    <name evidence="5" type="ORF">SAMN05660297_03066</name>
</gene>
<reference evidence="5 6" key="1">
    <citation type="submission" date="2016-10" db="EMBL/GenBank/DDBJ databases">
        <authorList>
            <person name="de Groot N.N."/>
        </authorList>
    </citation>
    <scope>NUCLEOTIDE SEQUENCE [LARGE SCALE GENOMIC DNA]</scope>
    <source>
        <strain evidence="5 6">DSM 18979</strain>
    </source>
</reference>
<dbReference type="AlphaFoldDB" id="A0A1I0G5S4"/>
<evidence type="ECO:0000256" key="2">
    <source>
        <dbReference type="ARBA" id="ARBA00023125"/>
    </source>
</evidence>
<dbReference type="CDD" id="cd07377">
    <property type="entry name" value="WHTH_GntR"/>
    <property type="match status" value="1"/>
</dbReference>
<dbReference type="SMART" id="SM00345">
    <property type="entry name" value="HTH_GNTR"/>
    <property type="match status" value="1"/>
</dbReference>
<evidence type="ECO:0000313" key="5">
    <source>
        <dbReference type="EMBL" id="SET65997.1"/>
    </source>
</evidence>
<dbReference type="InterPro" id="IPR036390">
    <property type="entry name" value="WH_DNA-bd_sf"/>
</dbReference>
<dbReference type="PROSITE" id="PS50949">
    <property type="entry name" value="HTH_GNTR"/>
    <property type="match status" value="1"/>
</dbReference>
<dbReference type="PANTHER" id="PTHR38445:SF12">
    <property type="entry name" value="GNTR-FAMILY TRANSCRIPTIONAL REGULATOR"/>
    <property type="match status" value="1"/>
</dbReference>
<name>A0A1I0G5S4_9FIRM</name>
<proteinExistence type="predicted"/>
<evidence type="ECO:0000259" key="4">
    <source>
        <dbReference type="PROSITE" id="PS50949"/>
    </source>
</evidence>
<keyword evidence="3" id="KW-0804">Transcription</keyword>
<accession>A0A1I0G5S4</accession>
<dbReference type="InterPro" id="IPR000524">
    <property type="entry name" value="Tscrpt_reg_HTH_GntR"/>
</dbReference>
<dbReference type="Pfam" id="PF00392">
    <property type="entry name" value="GntR"/>
    <property type="match status" value="1"/>
</dbReference>
<organism evidence="5 6">
    <name type="scientific">Natronincola peptidivorans</name>
    <dbReference type="NCBI Taxonomy" id="426128"/>
    <lineage>
        <taxon>Bacteria</taxon>
        <taxon>Bacillati</taxon>
        <taxon>Bacillota</taxon>
        <taxon>Clostridia</taxon>
        <taxon>Peptostreptococcales</taxon>
        <taxon>Natronincolaceae</taxon>
        <taxon>Natronincola</taxon>
    </lineage>
</organism>
<dbReference type="Gene3D" id="1.10.10.10">
    <property type="entry name" value="Winged helix-like DNA-binding domain superfamily/Winged helix DNA-binding domain"/>
    <property type="match status" value="1"/>
</dbReference>
<dbReference type="PANTHER" id="PTHR38445">
    <property type="entry name" value="HTH-TYPE TRANSCRIPTIONAL REPRESSOR YTRA"/>
    <property type="match status" value="1"/>
</dbReference>
<feature type="domain" description="HTH gntR-type" evidence="4">
    <location>
        <begin position="11"/>
        <end position="79"/>
    </location>
</feature>
<evidence type="ECO:0000256" key="3">
    <source>
        <dbReference type="ARBA" id="ARBA00023163"/>
    </source>
</evidence>
<dbReference type="SUPFAM" id="SSF46785">
    <property type="entry name" value="Winged helix' DNA-binding domain"/>
    <property type="match status" value="1"/>
</dbReference>
<evidence type="ECO:0000256" key="1">
    <source>
        <dbReference type="ARBA" id="ARBA00023015"/>
    </source>
</evidence>